<dbReference type="GO" id="GO:0030027">
    <property type="term" value="C:lamellipodium"/>
    <property type="evidence" value="ECO:0007669"/>
    <property type="project" value="UniProtKB-SubCell"/>
</dbReference>
<evidence type="ECO:0000256" key="1">
    <source>
        <dbReference type="ARBA" id="ARBA00003465"/>
    </source>
</evidence>
<keyword evidence="11" id="KW-0206">Cytoskeleton</keyword>
<evidence type="ECO:0000313" key="20">
    <source>
        <dbReference type="Proteomes" id="UP000694383"/>
    </source>
</evidence>
<evidence type="ECO:0000313" key="19">
    <source>
        <dbReference type="Ensembl" id="ENSOSIP00000033610.1"/>
    </source>
</evidence>
<dbReference type="GeneTree" id="ENSGT00940000158946"/>
<dbReference type="GO" id="GO:0006228">
    <property type="term" value="P:UTP biosynthetic process"/>
    <property type="evidence" value="ECO:0007669"/>
    <property type="project" value="InterPro"/>
</dbReference>
<evidence type="ECO:0000256" key="13">
    <source>
        <dbReference type="ARBA" id="ARBA00023273"/>
    </source>
</evidence>
<keyword evidence="14" id="KW-0131">Cell cycle</keyword>
<dbReference type="GO" id="GO:0046872">
    <property type="term" value="F:metal ion binding"/>
    <property type="evidence" value="ECO:0007669"/>
    <property type="project" value="UniProtKB-KW"/>
</dbReference>
<organism evidence="19 20">
    <name type="scientific">Oryzias sinensis</name>
    <name type="common">Chinese medaka</name>
    <dbReference type="NCBI Taxonomy" id="183150"/>
    <lineage>
        <taxon>Eukaryota</taxon>
        <taxon>Metazoa</taxon>
        <taxon>Chordata</taxon>
        <taxon>Craniata</taxon>
        <taxon>Vertebrata</taxon>
        <taxon>Euteleostomi</taxon>
        <taxon>Actinopterygii</taxon>
        <taxon>Neopterygii</taxon>
        <taxon>Teleostei</taxon>
        <taxon>Neoteleostei</taxon>
        <taxon>Acanthomorphata</taxon>
        <taxon>Ovalentaria</taxon>
        <taxon>Atherinomorphae</taxon>
        <taxon>Beloniformes</taxon>
        <taxon>Adrianichthyidae</taxon>
        <taxon>Oryziinae</taxon>
        <taxon>Oryzias</taxon>
    </lineage>
</organism>
<sequence length="426" mass="47588">MEDRYAFLAEWFDPIAALMRRFQLFYYPNDGSMEMFDVKNQRLNLIDYGDQYTRNKLGSKKERTLALIKPDVVTKIGDVMELVYSSNLMVTKAKMTRLSWSQAADFYMEHQSKSFFNNLVQFMSSGPVVAMEIMGDEATSVWRKLLGPADSAAARREAPHSIRAHFGTDGLQNVGHGSESLDAAARELEFFFPSTIGHGPSNTATFTDCTCCIIKPHAVSDGLTGKILNSISAAGFEISALQMFNMERVNAEEFYEVYKGVVLEYPGMVTELCSGPCMALEIRGTDTSKTFREFCGPADPEIARHLRPNTLRALYGKDKVRNAVHCTDLPEDGVLEVGSTHPHCSLHFVLWFMHRRPPFLQQKQNSHEPRRSACLQTSRDLAPWAGAASDHAGFEENKKGRGISNKSIVFAECGPKPSDVIVQENS</sequence>
<keyword evidence="20" id="KW-1185">Reference proteome</keyword>
<feature type="domain" description="Nucleoside diphosphate kinase-like" evidence="17">
    <location>
        <begin position="61"/>
        <end position="199"/>
    </location>
</feature>
<dbReference type="SUPFAM" id="SSF54919">
    <property type="entry name" value="Nucleoside diphosphate kinase, NDK"/>
    <property type="match status" value="2"/>
</dbReference>
<dbReference type="GO" id="GO:0005879">
    <property type="term" value="C:axonemal microtubule"/>
    <property type="evidence" value="ECO:0007669"/>
    <property type="project" value="TreeGrafter"/>
</dbReference>
<feature type="domain" description="DM10" evidence="18">
    <location>
        <begin position="1"/>
        <end position="61"/>
    </location>
</feature>
<dbReference type="GO" id="GO:0005634">
    <property type="term" value="C:nucleus"/>
    <property type="evidence" value="ECO:0007669"/>
    <property type="project" value="UniProtKB-SubCell"/>
</dbReference>
<dbReference type="PANTHER" id="PTHR43109:SF2">
    <property type="entry name" value="NUCLEOSIDE DIPHOSPHATE KINASE 7"/>
    <property type="match status" value="1"/>
</dbReference>
<accession>A0A8C7YYW8</accession>
<evidence type="ECO:0000256" key="3">
    <source>
        <dbReference type="ARBA" id="ARBA00004430"/>
    </source>
</evidence>
<keyword evidence="8" id="KW-0963">Cytoplasm</keyword>
<dbReference type="PRINTS" id="PR01243">
    <property type="entry name" value="NUCDPKINASE"/>
</dbReference>
<dbReference type="GO" id="GO:0006241">
    <property type="term" value="P:CTP biosynthetic process"/>
    <property type="evidence" value="ECO:0007669"/>
    <property type="project" value="InterPro"/>
</dbReference>
<evidence type="ECO:0000256" key="16">
    <source>
        <dbReference type="RuleBase" id="RU004011"/>
    </source>
</evidence>
<reference evidence="19" key="1">
    <citation type="submission" date="2025-08" db="UniProtKB">
        <authorList>
            <consortium name="Ensembl"/>
        </authorList>
    </citation>
    <scope>IDENTIFICATION</scope>
</reference>
<reference evidence="19" key="2">
    <citation type="submission" date="2025-09" db="UniProtKB">
        <authorList>
            <consortium name="Ensembl"/>
        </authorList>
    </citation>
    <scope>IDENTIFICATION</scope>
</reference>
<name>A0A8C7YYW8_9TELE</name>
<evidence type="ECO:0000256" key="8">
    <source>
        <dbReference type="ARBA" id="ARBA00022490"/>
    </source>
</evidence>
<dbReference type="Gene3D" id="3.30.70.141">
    <property type="entry name" value="Nucleoside diphosphate kinase-like domain"/>
    <property type="match status" value="2"/>
</dbReference>
<evidence type="ECO:0000256" key="4">
    <source>
        <dbReference type="ARBA" id="ARBA00004466"/>
    </source>
</evidence>
<comment type="function">
    <text evidence="1">Major role in the synthesis of nucleoside triphosphates other than ATP.</text>
</comment>
<comment type="caution">
    <text evidence="15">Lacks conserved residue(s) required for the propagation of feature annotation.</text>
</comment>
<dbReference type="InterPro" id="IPR037993">
    <property type="entry name" value="NDPk7B"/>
</dbReference>
<evidence type="ECO:0000256" key="11">
    <source>
        <dbReference type="ARBA" id="ARBA00023212"/>
    </source>
</evidence>
<comment type="similarity">
    <text evidence="6 15 16">Belongs to the NDK family.</text>
</comment>
<protein>
    <recommendedName>
        <fullName evidence="7">Nucleoside diphosphate kinase B</fullName>
    </recommendedName>
</protein>
<evidence type="ECO:0000256" key="14">
    <source>
        <dbReference type="ARBA" id="ARBA00023306"/>
    </source>
</evidence>
<comment type="subcellular location">
    <subcellularLocation>
        <location evidence="5">Cell projection</location>
        <location evidence="5">Lamellipodium</location>
    </subcellularLocation>
    <subcellularLocation>
        <location evidence="4">Cell projection</location>
        <location evidence="4">Ruffle</location>
    </subcellularLocation>
    <subcellularLocation>
        <location evidence="3">Cytoplasm</location>
        <location evidence="3">Cytoskeleton</location>
        <location evidence="3">Cilium axoneme</location>
    </subcellularLocation>
    <subcellularLocation>
        <location evidence="2">Nucleus</location>
    </subcellularLocation>
</comment>
<dbReference type="Proteomes" id="UP000694383">
    <property type="component" value="Unplaced"/>
</dbReference>
<dbReference type="SMART" id="SM00562">
    <property type="entry name" value="NDK"/>
    <property type="match status" value="2"/>
</dbReference>
<dbReference type="PROSITE" id="PS51374">
    <property type="entry name" value="NDPK_LIKE"/>
    <property type="match status" value="2"/>
</dbReference>
<evidence type="ECO:0000256" key="6">
    <source>
        <dbReference type="ARBA" id="ARBA00008142"/>
    </source>
</evidence>
<evidence type="ECO:0000256" key="10">
    <source>
        <dbReference type="ARBA" id="ARBA00022801"/>
    </source>
</evidence>
<evidence type="ECO:0000256" key="7">
    <source>
        <dbReference type="ARBA" id="ARBA00013499"/>
    </source>
</evidence>
<evidence type="ECO:0000259" key="18">
    <source>
        <dbReference type="SMART" id="SM00676"/>
    </source>
</evidence>
<dbReference type="GO" id="GO:0006183">
    <property type="term" value="P:GTP biosynthetic process"/>
    <property type="evidence" value="ECO:0007669"/>
    <property type="project" value="InterPro"/>
</dbReference>
<keyword evidence="13" id="KW-0966">Cell projection</keyword>
<dbReference type="GO" id="GO:0016787">
    <property type="term" value="F:hydrolase activity"/>
    <property type="evidence" value="ECO:0007669"/>
    <property type="project" value="UniProtKB-KW"/>
</dbReference>
<keyword evidence="10" id="KW-0378">Hydrolase</keyword>
<dbReference type="FunFam" id="3.30.70.141:FF:000004">
    <property type="entry name" value="Nucleoside diphosphate kinase 7"/>
    <property type="match status" value="1"/>
</dbReference>
<dbReference type="CDD" id="cd04412">
    <property type="entry name" value="NDPk7B"/>
    <property type="match status" value="1"/>
</dbReference>
<evidence type="ECO:0000256" key="9">
    <source>
        <dbReference type="ARBA" id="ARBA00022723"/>
    </source>
</evidence>
<dbReference type="Pfam" id="PF00334">
    <property type="entry name" value="NDK"/>
    <property type="match status" value="2"/>
</dbReference>
<dbReference type="AlphaFoldDB" id="A0A8C7YYW8"/>
<evidence type="ECO:0000256" key="15">
    <source>
        <dbReference type="PROSITE-ProRule" id="PRU00706"/>
    </source>
</evidence>
<evidence type="ECO:0000256" key="2">
    <source>
        <dbReference type="ARBA" id="ARBA00004123"/>
    </source>
</evidence>
<dbReference type="GO" id="GO:0005813">
    <property type="term" value="C:centrosome"/>
    <property type="evidence" value="ECO:0007669"/>
    <property type="project" value="TreeGrafter"/>
</dbReference>
<feature type="domain" description="Nucleoside diphosphate kinase-like" evidence="17">
    <location>
        <begin position="207"/>
        <end position="342"/>
    </location>
</feature>
<dbReference type="PANTHER" id="PTHR43109">
    <property type="entry name" value="NUCLEOSIDE DIPHOSPHATE KINASE 7"/>
    <property type="match status" value="1"/>
</dbReference>
<evidence type="ECO:0000256" key="12">
    <source>
        <dbReference type="ARBA" id="ARBA00023242"/>
    </source>
</evidence>
<dbReference type="InterPro" id="IPR001564">
    <property type="entry name" value="Nucleoside_diP_kinase"/>
</dbReference>
<keyword evidence="12" id="KW-0539">Nucleus</keyword>
<dbReference type="InterPro" id="IPR036850">
    <property type="entry name" value="NDK-like_dom_sf"/>
</dbReference>
<evidence type="ECO:0000256" key="5">
    <source>
        <dbReference type="ARBA" id="ARBA00004510"/>
    </source>
</evidence>
<dbReference type="InterPro" id="IPR034907">
    <property type="entry name" value="NDK-like_dom"/>
</dbReference>
<dbReference type="SMART" id="SM00676">
    <property type="entry name" value="DM10"/>
    <property type="match status" value="1"/>
</dbReference>
<evidence type="ECO:0000259" key="17">
    <source>
        <dbReference type="SMART" id="SM00562"/>
    </source>
</evidence>
<keyword evidence="9" id="KW-0479">Metal-binding</keyword>
<dbReference type="InterPro" id="IPR006602">
    <property type="entry name" value="DM10_dom"/>
</dbReference>
<proteinExistence type="inferred from homology"/>
<dbReference type="FunFam" id="3.30.70.141:FF:000010">
    <property type="entry name" value="Nucleoside diphosphate kinase 7"/>
    <property type="match status" value="1"/>
</dbReference>
<dbReference type="Ensembl" id="ENSOSIT00000035424.1">
    <property type="protein sequence ID" value="ENSOSIP00000033610.1"/>
    <property type="gene ID" value="ENSOSIG00000016346.1"/>
</dbReference>
<dbReference type="GO" id="GO:0004550">
    <property type="term" value="F:nucleoside diphosphate kinase activity"/>
    <property type="evidence" value="ECO:0007669"/>
    <property type="project" value="InterPro"/>
</dbReference>
<dbReference type="GO" id="GO:0001726">
    <property type="term" value="C:ruffle"/>
    <property type="evidence" value="ECO:0007669"/>
    <property type="project" value="UniProtKB-SubCell"/>
</dbReference>